<keyword evidence="2" id="KW-1185">Reference proteome</keyword>
<proteinExistence type="predicted"/>
<dbReference type="RefSeq" id="WP_229156785.1">
    <property type="nucleotide sequence ID" value="NZ_JAJEWP010000001.1"/>
</dbReference>
<organism evidence="1 2">
    <name type="scientific">Fluctibacter halophilus</name>
    <dbReference type="NCBI Taxonomy" id="226011"/>
    <lineage>
        <taxon>Bacteria</taxon>
        <taxon>Pseudomonadati</taxon>
        <taxon>Pseudomonadota</taxon>
        <taxon>Gammaproteobacteria</taxon>
        <taxon>Alteromonadales</taxon>
        <taxon>Alteromonadaceae</taxon>
        <taxon>Fluctibacter</taxon>
    </lineage>
</organism>
<evidence type="ECO:0000313" key="1">
    <source>
        <dbReference type="EMBL" id="MCC2614869.1"/>
    </source>
</evidence>
<dbReference type="Proteomes" id="UP001520878">
    <property type="component" value="Unassembled WGS sequence"/>
</dbReference>
<dbReference type="PANTHER" id="PTHR10704:SF44">
    <property type="entry name" value="LD35051P-RELATED"/>
    <property type="match status" value="1"/>
</dbReference>
<dbReference type="Gene3D" id="3.40.50.300">
    <property type="entry name" value="P-loop containing nucleotide triphosphate hydrolases"/>
    <property type="match status" value="1"/>
</dbReference>
<dbReference type="InterPro" id="IPR051135">
    <property type="entry name" value="Gal/GlcNAc/GalNAc_ST"/>
</dbReference>
<sequence length="292" mass="33914">MATPPIFIVGVQRSGTTFLRLIFNRHPEISIPFESNFLDVISAAVELDFYDWEQKKSLMENILNEPLTQKGGITFPDMDKLREVHSPAEMISALFDDNSRREGKTRWGVKTPHYIIKMHEILHFFPDARIIALVRDPRGIFVSQKSISWGAKQPSKLAYFWNMAIQSVEMIETLFPNNIRVVRYCDLITDTEEVVKSLCGFAQCDFVPEMLDFDNHKSVLPKDSVEWHKNSVRRPDPRKVEEWREKLSPFDNATFVHLCGEGLKRFGYEAIKPSFNLPQKVLKRLRSAIYYS</sequence>
<name>A0ABS8G303_9ALTE</name>
<dbReference type="Pfam" id="PF13469">
    <property type="entry name" value="Sulfotransfer_3"/>
    <property type="match status" value="1"/>
</dbReference>
<dbReference type="EMBL" id="JAJEWP010000001">
    <property type="protein sequence ID" value="MCC2614869.1"/>
    <property type="molecule type" value="Genomic_DNA"/>
</dbReference>
<dbReference type="InterPro" id="IPR027417">
    <property type="entry name" value="P-loop_NTPase"/>
</dbReference>
<protein>
    <submittedName>
        <fullName evidence="1">Sulfotransferase</fullName>
    </submittedName>
</protein>
<reference evidence="1 2" key="1">
    <citation type="submission" date="2021-10" db="EMBL/GenBank/DDBJ databases">
        <title>Draft genome of Aestuariibacter halophilus JC2043.</title>
        <authorList>
            <person name="Emsley S.A."/>
            <person name="Pfannmuller K.M."/>
            <person name="Ushijima B."/>
            <person name="Saw J.H."/>
            <person name="Videau P."/>
        </authorList>
    </citation>
    <scope>NUCLEOTIDE SEQUENCE [LARGE SCALE GENOMIC DNA]</scope>
    <source>
        <strain evidence="1 2">JC2043</strain>
    </source>
</reference>
<dbReference type="SUPFAM" id="SSF52540">
    <property type="entry name" value="P-loop containing nucleoside triphosphate hydrolases"/>
    <property type="match status" value="1"/>
</dbReference>
<dbReference type="PANTHER" id="PTHR10704">
    <property type="entry name" value="CARBOHYDRATE SULFOTRANSFERASE"/>
    <property type="match status" value="1"/>
</dbReference>
<gene>
    <name evidence="1" type="ORF">LJ739_01280</name>
</gene>
<comment type="caution">
    <text evidence="1">The sequence shown here is derived from an EMBL/GenBank/DDBJ whole genome shotgun (WGS) entry which is preliminary data.</text>
</comment>
<accession>A0ABS8G303</accession>
<evidence type="ECO:0000313" key="2">
    <source>
        <dbReference type="Proteomes" id="UP001520878"/>
    </source>
</evidence>